<dbReference type="PROSITE" id="PS00041">
    <property type="entry name" value="HTH_ARAC_FAMILY_1"/>
    <property type="match status" value="1"/>
</dbReference>
<keyword evidence="6" id="KW-1185">Reference proteome</keyword>
<reference evidence="5" key="1">
    <citation type="journal article" date="2014" name="Int. J. Syst. Evol. Microbiol.">
        <title>Complete genome sequence of Corynebacterium casei LMG S-19264T (=DSM 44701T), isolated from a smear-ripened cheese.</title>
        <authorList>
            <consortium name="US DOE Joint Genome Institute (JGI-PGF)"/>
            <person name="Walter F."/>
            <person name="Albersmeier A."/>
            <person name="Kalinowski J."/>
            <person name="Ruckert C."/>
        </authorList>
    </citation>
    <scope>NUCLEOTIDE SEQUENCE</scope>
    <source>
        <strain evidence="5">CGMCC 4.7272</strain>
    </source>
</reference>
<evidence type="ECO:0000256" key="1">
    <source>
        <dbReference type="ARBA" id="ARBA00023015"/>
    </source>
</evidence>
<keyword evidence="2" id="KW-0238">DNA-binding</keyword>
<proteinExistence type="predicted"/>
<dbReference type="GO" id="GO:0003700">
    <property type="term" value="F:DNA-binding transcription factor activity"/>
    <property type="evidence" value="ECO:0007669"/>
    <property type="project" value="InterPro"/>
</dbReference>
<dbReference type="InterPro" id="IPR018062">
    <property type="entry name" value="HTH_AraC-typ_CS"/>
</dbReference>
<reference evidence="5" key="2">
    <citation type="submission" date="2020-09" db="EMBL/GenBank/DDBJ databases">
        <authorList>
            <person name="Sun Q."/>
            <person name="Zhou Y."/>
        </authorList>
    </citation>
    <scope>NUCLEOTIDE SEQUENCE</scope>
    <source>
        <strain evidence="5">CGMCC 4.7272</strain>
    </source>
</reference>
<dbReference type="InterPro" id="IPR018060">
    <property type="entry name" value="HTH_AraC"/>
</dbReference>
<dbReference type="Gene3D" id="1.10.10.60">
    <property type="entry name" value="Homeodomain-like"/>
    <property type="match status" value="2"/>
</dbReference>
<evidence type="ECO:0000256" key="2">
    <source>
        <dbReference type="ARBA" id="ARBA00023125"/>
    </source>
</evidence>
<dbReference type="PANTHER" id="PTHR46796:SF13">
    <property type="entry name" value="HTH-TYPE TRANSCRIPTIONAL ACTIVATOR RHAS"/>
    <property type="match status" value="1"/>
</dbReference>
<gene>
    <name evidence="5" type="ORF">GCM10012282_27460</name>
</gene>
<sequence length="327" mass="34861">MRSSTLTGMDPMGLTSTDPLTDLLTGVRTSGAVFNQSCLTGSWAARFEGGPPLALAVLVRGSAWITPQDGDPVRIGPGDVAVLCGGAPYVIADAPDTEPDVVVRHDGRCTTPQGEELAGPRVPDADAWDTEKAHSTLLLSAVYTVDSGTPGRLLAALPPLAVVEARVGVCPVGRTTFEEITREEPGRQILLDRTLDLMLITALRAWFTRPGAQVPAWYRAHSDPVVGPALRMLQGDPAHPWTLPALAARTGVSRANLARRFTTLVGQPPMTYLRKRRLTLAADLLRKPDTTLATVANRVGFSNAFALSAAFKREHGVSPSEYRTSVG</sequence>
<accession>A0A917KTN0</accession>
<dbReference type="PROSITE" id="PS01124">
    <property type="entry name" value="HTH_ARAC_FAMILY_2"/>
    <property type="match status" value="1"/>
</dbReference>
<dbReference type="InterPro" id="IPR009057">
    <property type="entry name" value="Homeodomain-like_sf"/>
</dbReference>
<dbReference type="GO" id="GO:0043565">
    <property type="term" value="F:sequence-specific DNA binding"/>
    <property type="evidence" value="ECO:0007669"/>
    <property type="project" value="InterPro"/>
</dbReference>
<dbReference type="SMART" id="SM00342">
    <property type="entry name" value="HTH_ARAC"/>
    <property type="match status" value="1"/>
</dbReference>
<dbReference type="PANTHER" id="PTHR46796">
    <property type="entry name" value="HTH-TYPE TRANSCRIPTIONAL ACTIVATOR RHAS-RELATED"/>
    <property type="match status" value="1"/>
</dbReference>
<dbReference type="EMBL" id="BMMU01000007">
    <property type="protein sequence ID" value="GGJ29371.1"/>
    <property type="molecule type" value="Genomic_DNA"/>
</dbReference>
<dbReference type="InterPro" id="IPR050204">
    <property type="entry name" value="AraC_XylS_family_regulators"/>
</dbReference>
<evidence type="ECO:0000313" key="6">
    <source>
        <dbReference type="Proteomes" id="UP000625682"/>
    </source>
</evidence>
<evidence type="ECO:0000256" key="3">
    <source>
        <dbReference type="ARBA" id="ARBA00023163"/>
    </source>
</evidence>
<comment type="caution">
    <text evidence="5">The sequence shown here is derived from an EMBL/GenBank/DDBJ whole genome shotgun (WGS) entry which is preliminary data.</text>
</comment>
<dbReference type="Proteomes" id="UP000625682">
    <property type="component" value="Unassembled WGS sequence"/>
</dbReference>
<keyword evidence="1" id="KW-0805">Transcription regulation</keyword>
<feature type="domain" description="HTH araC/xylS-type" evidence="4">
    <location>
        <begin position="227"/>
        <end position="325"/>
    </location>
</feature>
<dbReference type="InterPro" id="IPR032783">
    <property type="entry name" value="AraC_lig"/>
</dbReference>
<organism evidence="5 6">
    <name type="scientific">Streptomyces lacrimifluminis</name>
    <dbReference type="NCBI Taxonomy" id="1500077"/>
    <lineage>
        <taxon>Bacteria</taxon>
        <taxon>Bacillati</taxon>
        <taxon>Actinomycetota</taxon>
        <taxon>Actinomycetes</taxon>
        <taxon>Kitasatosporales</taxon>
        <taxon>Streptomycetaceae</taxon>
        <taxon>Streptomyces</taxon>
    </lineage>
</organism>
<keyword evidence="3" id="KW-0804">Transcription</keyword>
<protein>
    <submittedName>
        <fullName evidence="5">AraC family transcriptional regulator</fullName>
    </submittedName>
</protein>
<dbReference type="Pfam" id="PF12852">
    <property type="entry name" value="Cupin_6"/>
    <property type="match status" value="1"/>
</dbReference>
<name>A0A917KTN0_9ACTN</name>
<evidence type="ECO:0000313" key="5">
    <source>
        <dbReference type="EMBL" id="GGJ29371.1"/>
    </source>
</evidence>
<dbReference type="AlphaFoldDB" id="A0A917KTN0"/>
<evidence type="ECO:0000259" key="4">
    <source>
        <dbReference type="PROSITE" id="PS01124"/>
    </source>
</evidence>
<dbReference type="Pfam" id="PF12833">
    <property type="entry name" value="HTH_18"/>
    <property type="match status" value="1"/>
</dbReference>
<dbReference type="SUPFAM" id="SSF46689">
    <property type="entry name" value="Homeodomain-like"/>
    <property type="match status" value="2"/>
</dbReference>